<dbReference type="InterPro" id="IPR010982">
    <property type="entry name" value="Lambda_DNA-bd_dom_sf"/>
</dbReference>
<dbReference type="SUPFAM" id="SSF47413">
    <property type="entry name" value="lambda repressor-like DNA-binding domains"/>
    <property type="match status" value="1"/>
</dbReference>
<evidence type="ECO:0000313" key="2">
    <source>
        <dbReference type="EMBL" id="MBD2859087.1"/>
    </source>
</evidence>
<dbReference type="GO" id="GO:0003677">
    <property type="term" value="F:DNA binding"/>
    <property type="evidence" value="ECO:0007669"/>
    <property type="project" value="InterPro"/>
</dbReference>
<keyword evidence="3" id="KW-1185">Reference proteome</keyword>
<comment type="caution">
    <text evidence="2">The sequence shown here is derived from an EMBL/GenBank/DDBJ whole genome shotgun (WGS) entry which is preliminary data.</text>
</comment>
<evidence type="ECO:0000259" key="1">
    <source>
        <dbReference type="PROSITE" id="PS50943"/>
    </source>
</evidence>
<dbReference type="Pfam" id="PF13744">
    <property type="entry name" value="HTH_37"/>
    <property type="match status" value="1"/>
</dbReference>
<dbReference type="EMBL" id="JACXLD010000004">
    <property type="protein sequence ID" value="MBD2859087.1"/>
    <property type="molecule type" value="Genomic_DNA"/>
</dbReference>
<organism evidence="2 3">
    <name type="scientific">Spongiibacter pelagi</name>
    <dbReference type="NCBI Taxonomy" id="2760804"/>
    <lineage>
        <taxon>Bacteria</taxon>
        <taxon>Pseudomonadati</taxon>
        <taxon>Pseudomonadota</taxon>
        <taxon>Gammaproteobacteria</taxon>
        <taxon>Cellvibrionales</taxon>
        <taxon>Spongiibacteraceae</taxon>
        <taxon>Spongiibacter</taxon>
    </lineage>
</organism>
<dbReference type="AlphaFoldDB" id="A0A927C305"/>
<accession>A0A927C305</accession>
<name>A0A927C305_9GAMM</name>
<dbReference type="InterPro" id="IPR039554">
    <property type="entry name" value="HigA2-like_HTH"/>
</dbReference>
<dbReference type="InterPro" id="IPR001387">
    <property type="entry name" value="Cro/C1-type_HTH"/>
</dbReference>
<sequence>MAKSFKHLRDKMPLDSQAAASNKAKALMAEMPLSELRLARKLSQAQLAEKMHVNQAAISKMERRTDMYVSTLREAIKAMGGELEIQAKFPDGSVSITQFHDIRGNSGS</sequence>
<dbReference type="SMART" id="SM00530">
    <property type="entry name" value="HTH_XRE"/>
    <property type="match status" value="1"/>
</dbReference>
<gene>
    <name evidence="2" type="ORF">IB286_08700</name>
</gene>
<evidence type="ECO:0000313" key="3">
    <source>
        <dbReference type="Proteomes" id="UP000610558"/>
    </source>
</evidence>
<protein>
    <submittedName>
        <fullName evidence="2">XRE family transcriptional regulator</fullName>
    </submittedName>
</protein>
<proteinExistence type="predicted"/>
<reference evidence="2" key="1">
    <citation type="submission" date="2020-09" db="EMBL/GenBank/DDBJ databases">
        <authorList>
            <person name="Yoon J.-W."/>
        </authorList>
    </citation>
    <scope>NUCLEOTIDE SEQUENCE</scope>
    <source>
        <strain evidence="2">KMU-158</strain>
    </source>
</reference>
<dbReference type="PROSITE" id="PS50943">
    <property type="entry name" value="HTH_CROC1"/>
    <property type="match status" value="1"/>
</dbReference>
<dbReference type="CDD" id="cd00093">
    <property type="entry name" value="HTH_XRE"/>
    <property type="match status" value="1"/>
</dbReference>
<feature type="domain" description="HTH cro/C1-type" evidence="1">
    <location>
        <begin position="33"/>
        <end position="63"/>
    </location>
</feature>
<dbReference type="Proteomes" id="UP000610558">
    <property type="component" value="Unassembled WGS sequence"/>
</dbReference>
<dbReference type="Gene3D" id="1.10.260.40">
    <property type="entry name" value="lambda repressor-like DNA-binding domains"/>
    <property type="match status" value="1"/>
</dbReference>